<name>A0A1A3MN11_MYCAS</name>
<dbReference type="InterPro" id="IPR031816">
    <property type="entry name" value="DUF5073"/>
</dbReference>
<dbReference type="RefSeq" id="WP_065161182.1">
    <property type="nucleotide sequence ID" value="NZ_LZLQ01000148.1"/>
</dbReference>
<dbReference type="Pfam" id="PF16817">
    <property type="entry name" value="DUF5073"/>
    <property type="match status" value="1"/>
</dbReference>
<keyword evidence="2" id="KW-1185">Reference proteome</keyword>
<proteinExistence type="predicted"/>
<dbReference type="EMBL" id="LZLQ01000148">
    <property type="protein sequence ID" value="OBK10425.1"/>
    <property type="molecule type" value="Genomic_DNA"/>
</dbReference>
<organism evidence="1 2">
    <name type="scientific">Mycobacterium asiaticum</name>
    <dbReference type="NCBI Taxonomy" id="1790"/>
    <lineage>
        <taxon>Bacteria</taxon>
        <taxon>Bacillati</taxon>
        <taxon>Actinomycetota</taxon>
        <taxon>Actinomycetes</taxon>
        <taxon>Mycobacteriales</taxon>
        <taxon>Mycobacteriaceae</taxon>
        <taxon>Mycobacterium</taxon>
    </lineage>
</organism>
<dbReference type="AlphaFoldDB" id="A0A1A3MN11"/>
<sequence length="129" mass="13423">MDGFDAERVSRTIAGALAGPGGVALVVNVFAGLPGVVHTPARRGFFSSSPERIQIGDWRYEIARDGRLLAGHVVNGIVIAEDILQANAVGPHITRALGQVVARYGATVIPNIDAAVEILGTGTGTGYQY</sequence>
<protein>
    <submittedName>
        <fullName evidence="1">DUF5073 domain-containing protein</fullName>
    </submittedName>
</protein>
<reference evidence="1 2" key="1">
    <citation type="submission" date="2016-06" db="EMBL/GenBank/DDBJ databases">
        <authorList>
            <person name="Kjaerup R.B."/>
            <person name="Dalgaard T.S."/>
            <person name="Juul-Madsen H.R."/>
        </authorList>
    </citation>
    <scope>NUCLEOTIDE SEQUENCE [LARGE SCALE GENOMIC DNA]</scope>
    <source>
        <strain evidence="1 2">1245139.5</strain>
    </source>
</reference>
<comment type="caution">
    <text evidence="1">The sequence shown here is derived from an EMBL/GenBank/DDBJ whole genome shotgun (WGS) entry which is preliminary data.</text>
</comment>
<dbReference type="Proteomes" id="UP000093629">
    <property type="component" value="Unassembled WGS sequence"/>
</dbReference>
<evidence type="ECO:0000313" key="2">
    <source>
        <dbReference type="Proteomes" id="UP000093629"/>
    </source>
</evidence>
<evidence type="ECO:0000313" key="1">
    <source>
        <dbReference type="EMBL" id="OBK10425.1"/>
    </source>
</evidence>
<dbReference type="OrthoDB" id="4555583at2"/>
<accession>A0A1A3MN11</accession>
<gene>
    <name evidence="1" type="ORF">A5636_15855</name>
</gene>